<gene>
    <name evidence="4" type="ORF">PM10SUCC1_20500</name>
</gene>
<dbReference type="InterPro" id="IPR003593">
    <property type="entry name" value="AAA+_ATPase"/>
</dbReference>
<protein>
    <recommendedName>
        <fullName evidence="3">AAA+ ATPase domain-containing protein</fullName>
    </recommendedName>
</protein>
<dbReference type="InterPro" id="IPR027417">
    <property type="entry name" value="P-loop_NTPase"/>
</dbReference>
<dbReference type="Gene3D" id="3.40.50.300">
    <property type="entry name" value="P-loop containing nucleotide triphosphate hydrolases"/>
    <property type="match status" value="2"/>
</dbReference>
<keyword evidence="5" id="KW-1185">Reference proteome</keyword>
<evidence type="ECO:0000313" key="5">
    <source>
        <dbReference type="Proteomes" id="UP001144471"/>
    </source>
</evidence>
<dbReference type="SUPFAM" id="SSF52540">
    <property type="entry name" value="P-loop containing nucleoside triphosphate hydrolases"/>
    <property type="match status" value="1"/>
</dbReference>
<evidence type="ECO:0000313" key="4">
    <source>
        <dbReference type="EMBL" id="GLI56536.1"/>
    </source>
</evidence>
<proteinExistence type="predicted"/>
<dbReference type="PANTHER" id="PTHR43581">
    <property type="entry name" value="ATP/GTP PHOSPHATASE"/>
    <property type="match status" value="1"/>
</dbReference>
<dbReference type="AlphaFoldDB" id="A0A9W6LMP2"/>
<dbReference type="GO" id="GO:0005524">
    <property type="term" value="F:ATP binding"/>
    <property type="evidence" value="ECO:0007669"/>
    <property type="project" value="UniProtKB-KW"/>
</dbReference>
<evidence type="ECO:0000259" key="3">
    <source>
        <dbReference type="SMART" id="SM00382"/>
    </source>
</evidence>
<organism evidence="4 5">
    <name type="scientific">Propionigenium maris DSM 9537</name>
    <dbReference type="NCBI Taxonomy" id="1123000"/>
    <lineage>
        <taxon>Bacteria</taxon>
        <taxon>Fusobacteriati</taxon>
        <taxon>Fusobacteriota</taxon>
        <taxon>Fusobacteriia</taxon>
        <taxon>Fusobacteriales</taxon>
        <taxon>Fusobacteriaceae</taxon>
        <taxon>Propionigenium</taxon>
    </lineage>
</organism>
<accession>A0A9W6LMP2</accession>
<dbReference type="GO" id="GO:0016887">
    <property type="term" value="F:ATP hydrolysis activity"/>
    <property type="evidence" value="ECO:0007669"/>
    <property type="project" value="InterPro"/>
</dbReference>
<name>A0A9W6LMP2_9FUSO</name>
<comment type="caution">
    <text evidence="4">The sequence shown here is derived from an EMBL/GenBank/DDBJ whole genome shotgun (WGS) entry which is preliminary data.</text>
</comment>
<dbReference type="EMBL" id="BSDY01000008">
    <property type="protein sequence ID" value="GLI56536.1"/>
    <property type="molecule type" value="Genomic_DNA"/>
</dbReference>
<dbReference type="InterPro" id="IPR051396">
    <property type="entry name" value="Bact_Antivir_Def_Nuclease"/>
</dbReference>
<dbReference type="Pfam" id="PF13304">
    <property type="entry name" value="AAA_21"/>
    <property type="match status" value="1"/>
</dbReference>
<dbReference type="Pfam" id="PF00005">
    <property type="entry name" value="ABC_tran"/>
    <property type="match status" value="1"/>
</dbReference>
<evidence type="ECO:0000256" key="2">
    <source>
        <dbReference type="ARBA" id="ARBA00022840"/>
    </source>
</evidence>
<dbReference type="Proteomes" id="UP001144471">
    <property type="component" value="Unassembled WGS sequence"/>
</dbReference>
<dbReference type="InterPro" id="IPR003959">
    <property type="entry name" value="ATPase_AAA_core"/>
</dbReference>
<keyword evidence="2" id="KW-0067">ATP-binding</keyword>
<dbReference type="PANTHER" id="PTHR43581:SF4">
    <property type="entry name" value="ATP_GTP PHOSPHATASE"/>
    <property type="match status" value="1"/>
</dbReference>
<feature type="domain" description="AAA+ ATPase" evidence="3">
    <location>
        <begin position="28"/>
        <end position="294"/>
    </location>
</feature>
<dbReference type="RefSeq" id="WP_281835741.1">
    <property type="nucleotide sequence ID" value="NZ_BSDY01000008.1"/>
</dbReference>
<dbReference type="InterPro" id="IPR003439">
    <property type="entry name" value="ABC_transporter-like_ATP-bd"/>
</dbReference>
<dbReference type="SMART" id="SM00382">
    <property type="entry name" value="AAA"/>
    <property type="match status" value="1"/>
</dbReference>
<sequence length="509" mass="58865">MNYIKQTIEKIHIHKLKGLVDLEMTFKEKGLTAILGINGAGKSTVLHALACAYKPMENSDRHNYKFNQFFLPTPNSSWQGSNFELIHSYTNIQKGSNGIFQKNHNTKRIYSKNSNRWTPRYRDRTPRNVYYLGIDTCLPMIEKNKSKTPRNVTFENSEIINQSKVLEKAKIILGKNYLEHKEYKSNYSDNLLGVKFGNIEYSAFSMGAGEQRVFKILEVAEKAEKYSLILIDEIDLLLHSLAFKKLIFTLVKIAAKKELQIIFTTHEESISNFSDKVEIRHIWKEEITNKTLCFEKNTPDILYRLTGIQEKPLSIYVEDHFAKIIIEQIASSLRIKRNLEVKLFGAAKNAFTLVSGLLLKGENIKNSLFVLDGDVYNNESEKLDMLKKSLTGKDNSIQDLRTKALEQIKEFSLPKDLTPEKHLLKMITNLNHCENLSEEDIEIINIAQEINACSDNHDYINYIIDRLGYDKIRGYDKVIQTAKKSSEWSDYIKPISDWLLLKKDELNFQ</sequence>
<reference evidence="4" key="1">
    <citation type="submission" date="2022-12" db="EMBL/GenBank/DDBJ databases">
        <title>Reference genome sequencing for broad-spectrum identification of bacterial and archaeal isolates by mass spectrometry.</title>
        <authorList>
            <person name="Sekiguchi Y."/>
            <person name="Tourlousse D.M."/>
        </authorList>
    </citation>
    <scope>NUCLEOTIDE SEQUENCE</scope>
    <source>
        <strain evidence="4">10succ1</strain>
    </source>
</reference>
<evidence type="ECO:0000256" key="1">
    <source>
        <dbReference type="ARBA" id="ARBA00022741"/>
    </source>
</evidence>
<keyword evidence="1" id="KW-0547">Nucleotide-binding</keyword>